<feature type="domain" description="CRAL-TRIO" evidence="2">
    <location>
        <begin position="152"/>
        <end position="315"/>
    </location>
</feature>
<dbReference type="InterPro" id="IPR036865">
    <property type="entry name" value="CRAL-TRIO_dom_sf"/>
</dbReference>
<dbReference type="GO" id="GO:0008526">
    <property type="term" value="F:phosphatidylinositol transfer activity"/>
    <property type="evidence" value="ECO:0007669"/>
    <property type="project" value="TreeGrafter"/>
</dbReference>
<sequence>MTVRTTTMSAPTETQQDGSSPLISSMSLIASSFDSCVNFSELREMDELEVLALEKEVHNTSLTAEEFRLVGEKPLYDEETENEGCEQIVGALTMEERAHLSDAHMPLRYFRAEKGDIASATKKLKATIAWRRDFEVEKIRRCFEDDGDMHMRKIIAQENETGKIYTRGYDREGRAVLYLHPGLENSNDEINNMRHLVYNLERVIAATAAMSGKEKFNIVISYKGFKLRNAPPISVVRHTVDILQNHYPERMYRAYVCDPPVVFRTFWSLVKPFIDPVTKEKLQFCHGKVGKATLEERFDLETTEKCAAGTRDLRPFNSTEYLYSRMGKTFDE</sequence>
<name>A0A7S2I321_9STRA</name>
<dbReference type="InterPro" id="IPR001251">
    <property type="entry name" value="CRAL-TRIO_dom"/>
</dbReference>
<dbReference type="Pfam" id="PF00650">
    <property type="entry name" value="CRAL_TRIO"/>
    <property type="match status" value="1"/>
</dbReference>
<feature type="region of interest" description="Disordered" evidence="1">
    <location>
        <begin position="1"/>
        <end position="21"/>
    </location>
</feature>
<dbReference type="PROSITE" id="PS50191">
    <property type="entry name" value="CRAL_TRIO"/>
    <property type="match status" value="1"/>
</dbReference>
<dbReference type="SUPFAM" id="SSF46938">
    <property type="entry name" value="CRAL/TRIO N-terminal domain"/>
    <property type="match status" value="1"/>
</dbReference>
<dbReference type="Gene3D" id="3.40.525.10">
    <property type="entry name" value="CRAL-TRIO lipid binding domain"/>
    <property type="match status" value="1"/>
</dbReference>
<dbReference type="InterPro" id="IPR036273">
    <property type="entry name" value="CRAL/TRIO_N_dom_sf"/>
</dbReference>
<dbReference type="PANTHER" id="PTHR45824">
    <property type="entry name" value="GH16843P"/>
    <property type="match status" value="1"/>
</dbReference>
<reference evidence="3" key="1">
    <citation type="submission" date="2021-01" db="EMBL/GenBank/DDBJ databases">
        <authorList>
            <person name="Corre E."/>
            <person name="Pelletier E."/>
            <person name="Niang G."/>
            <person name="Scheremetjew M."/>
            <person name="Finn R."/>
            <person name="Kale V."/>
            <person name="Holt S."/>
            <person name="Cochrane G."/>
            <person name="Meng A."/>
            <person name="Brown T."/>
            <person name="Cohen L."/>
        </authorList>
    </citation>
    <scope>NUCLEOTIDE SEQUENCE</scope>
    <source>
        <strain evidence="3">CCMP826</strain>
    </source>
</reference>
<dbReference type="AlphaFoldDB" id="A0A7S2I321"/>
<dbReference type="SMART" id="SM00516">
    <property type="entry name" value="SEC14"/>
    <property type="match status" value="1"/>
</dbReference>
<dbReference type="CDD" id="cd00170">
    <property type="entry name" value="SEC14"/>
    <property type="match status" value="1"/>
</dbReference>
<evidence type="ECO:0000259" key="2">
    <source>
        <dbReference type="PROSITE" id="PS50191"/>
    </source>
</evidence>
<dbReference type="PANTHER" id="PTHR45824:SF29">
    <property type="entry name" value="GH16843P"/>
    <property type="match status" value="1"/>
</dbReference>
<dbReference type="InterPro" id="IPR052578">
    <property type="entry name" value="PI_Transfer_CRAL-TRIO"/>
</dbReference>
<protein>
    <recommendedName>
        <fullName evidence="2">CRAL-TRIO domain-containing protein</fullName>
    </recommendedName>
</protein>
<gene>
    <name evidence="3" type="ORF">HTAM1171_LOCUS9135</name>
</gene>
<accession>A0A7S2I321</accession>
<dbReference type="EMBL" id="HBGV01014825">
    <property type="protein sequence ID" value="CAD9506933.1"/>
    <property type="molecule type" value="Transcribed_RNA"/>
</dbReference>
<evidence type="ECO:0000313" key="3">
    <source>
        <dbReference type="EMBL" id="CAD9506933.1"/>
    </source>
</evidence>
<evidence type="ECO:0000256" key="1">
    <source>
        <dbReference type="SAM" id="MobiDB-lite"/>
    </source>
</evidence>
<proteinExistence type="predicted"/>
<organism evidence="3">
    <name type="scientific">Helicotheca tamesis</name>
    <dbReference type="NCBI Taxonomy" id="374047"/>
    <lineage>
        <taxon>Eukaryota</taxon>
        <taxon>Sar</taxon>
        <taxon>Stramenopiles</taxon>
        <taxon>Ochrophyta</taxon>
        <taxon>Bacillariophyta</taxon>
        <taxon>Mediophyceae</taxon>
        <taxon>Lithodesmiophycidae</taxon>
        <taxon>Lithodesmiales</taxon>
        <taxon>Lithodesmiaceae</taxon>
        <taxon>Helicotheca</taxon>
    </lineage>
</organism>
<dbReference type="SUPFAM" id="SSF52087">
    <property type="entry name" value="CRAL/TRIO domain"/>
    <property type="match status" value="1"/>
</dbReference>